<dbReference type="PANTHER" id="PTHR13452">
    <property type="entry name" value="THUMP DOMAIN CONTAINING PROTEIN 1-RELATED"/>
    <property type="match status" value="1"/>
</dbReference>
<evidence type="ECO:0000313" key="3">
    <source>
        <dbReference type="EMBL" id="CAD6335093.1"/>
    </source>
</evidence>
<evidence type="ECO:0000313" key="4">
    <source>
        <dbReference type="Proteomes" id="UP000604825"/>
    </source>
</evidence>
<dbReference type="OrthoDB" id="367221at2759"/>
<evidence type="ECO:0000256" key="1">
    <source>
        <dbReference type="SAM" id="MobiDB-lite"/>
    </source>
</evidence>
<feature type="compositionally biased region" description="Low complexity" evidence="1">
    <location>
        <begin position="141"/>
        <end position="161"/>
    </location>
</feature>
<dbReference type="EMBL" id="CAJGYO010000017">
    <property type="protein sequence ID" value="CAD6335093.1"/>
    <property type="molecule type" value="Genomic_DNA"/>
</dbReference>
<feature type="compositionally biased region" description="Basic and acidic residues" evidence="1">
    <location>
        <begin position="1"/>
        <end position="17"/>
    </location>
</feature>
<accession>A0A811S223</accession>
<feature type="region of interest" description="Disordered" evidence="1">
    <location>
        <begin position="1"/>
        <end position="36"/>
    </location>
</feature>
<dbReference type="CDD" id="cd11717">
    <property type="entry name" value="THUMP_THUMPD1_like"/>
    <property type="match status" value="1"/>
</dbReference>
<feature type="region of interest" description="Disordered" evidence="1">
    <location>
        <begin position="141"/>
        <end position="167"/>
    </location>
</feature>
<dbReference type="AlphaFoldDB" id="A0A811S223"/>
<dbReference type="Gene3D" id="3.30.2300.10">
    <property type="entry name" value="THUMP superfamily"/>
    <property type="match status" value="1"/>
</dbReference>
<protein>
    <recommendedName>
        <fullName evidence="2">THUMP domain-containing protein</fullName>
    </recommendedName>
</protein>
<dbReference type="GO" id="GO:0003723">
    <property type="term" value="F:RNA binding"/>
    <property type="evidence" value="ECO:0007669"/>
    <property type="project" value="InterPro"/>
</dbReference>
<keyword evidence="4" id="KW-1185">Reference proteome</keyword>
<dbReference type="InterPro" id="IPR004114">
    <property type="entry name" value="THUMP_dom"/>
</dbReference>
<gene>
    <name evidence="3" type="ORF">NCGR_LOCUS59191</name>
</gene>
<evidence type="ECO:0000259" key="2">
    <source>
        <dbReference type="Pfam" id="PF02926"/>
    </source>
</evidence>
<dbReference type="GO" id="GO:0006400">
    <property type="term" value="P:tRNA modification"/>
    <property type="evidence" value="ECO:0007669"/>
    <property type="project" value="InterPro"/>
</dbReference>
<reference evidence="3" key="1">
    <citation type="submission" date="2020-10" db="EMBL/GenBank/DDBJ databases">
        <authorList>
            <person name="Han B."/>
            <person name="Lu T."/>
            <person name="Zhao Q."/>
            <person name="Huang X."/>
            <person name="Zhao Y."/>
        </authorList>
    </citation>
    <scope>NUCLEOTIDE SEQUENCE</scope>
</reference>
<organism evidence="3 4">
    <name type="scientific">Miscanthus lutarioriparius</name>
    <dbReference type="NCBI Taxonomy" id="422564"/>
    <lineage>
        <taxon>Eukaryota</taxon>
        <taxon>Viridiplantae</taxon>
        <taxon>Streptophyta</taxon>
        <taxon>Embryophyta</taxon>
        <taxon>Tracheophyta</taxon>
        <taxon>Spermatophyta</taxon>
        <taxon>Magnoliopsida</taxon>
        <taxon>Liliopsida</taxon>
        <taxon>Poales</taxon>
        <taxon>Poaceae</taxon>
        <taxon>PACMAD clade</taxon>
        <taxon>Panicoideae</taxon>
        <taxon>Andropogonodae</taxon>
        <taxon>Andropogoneae</taxon>
        <taxon>Saccharinae</taxon>
        <taxon>Miscanthus</taxon>
    </lineage>
</organism>
<proteinExistence type="predicted"/>
<dbReference type="PANTHER" id="PTHR13452:SF10">
    <property type="entry name" value="THUMP DOMAIN-CONTAINING PROTEIN 1"/>
    <property type="match status" value="1"/>
</dbReference>
<name>A0A811S223_9POAL</name>
<dbReference type="SUPFAM" id="SSF143437">
    <property type="entry name" value="THUMP domain-like"/>
    <property type="match status" value="1"/>
</dbReference>
<feature type="domain" description="THUMP" evidence="2">
    <location>
        <begin position="235"/>
        <end position="288"/>
    </location>
</feature>
<dbReference type="Pfam" id="PF02926">
    <property type="entry name" value="THUMP"/>
    <property type="match status" value="1"/>
</dbReference>
<dbReference type="Proteomes" id="UP000604825">
    <property type="component" value="Unassembled WGS sequence"/>
</dbReference>
<sequence>MHKKHDQQQAEGREASHGSKRPSLIARNGLPVTSDSERSWSDSACCHGMQLGGGASTVLRANHSWLLSASYAVPCQACSSLALSRGQQRPKLYTEAPHCLALHAVPRGAAGPPRSAAGAQEPQLLPRPFPGPRPRHALHAARAPTAAATTPLCRTPTSRRPPLSPTPPRLPELGLLVVVLTVPSRRERRDIVDQRPPYLLVKAIDESESIAMFRIIGSLQALSLAAMDAYSFKCIKEQKTLFAVLYEARSNTGIDRMKIINAVAKSVPQPHKVDLSNPDKTIVVQIAKLYLLW</sequence>
<comment type="caution">
    <text evidence="3">The sequence shown here is derived from an EMBL/GenBank/DDBJ whole genome shotgun (WGS) entry which is preliminary data.</text>
</comment>
<dbReference type="InterPro" id="IPR040183">
    <property type="entry name" value="THUMPD1-like"/>
</dbReference>